<feature type="compositionally biased region" description="Low complexity" evidence="8">
    <location>
        <begin position="30"/>
        <end position="43"/>
    </location>
</feature>
<feature type="compositionally biased region" description="Low complexity" evidence="8">
    <location>
        <begin position="1"/>
        <end position="15"/>
    </location>
</feature>
<dbReference type="SMART" id="SM00432">
    <property type="entry name" value="MADS"/>
    <property type="match status" value="1"/>
</dbReference>
<evidence type="ECO:0000256" key="8">
    <source>
        <dbReference type="SAM" id="MobiDB-lite"/>
    </source>
</evidence>
<dbReference type="GO" id="GO:0005634">
    <property type="term" value="C:nucleus"/>
    <property type="evidence" value="ECO:0007669"/>
    <property type="project" value="UniProtKB-SubCell"/>
</dbReference>
<accession>A0ABD1BWH5</accession>
<evidence type="ECO:0000256" key="7">
    <source>
        <dbReference type="ARBA" id="ARBA00064414"/>
    </source>
</evidence>
<comment type="caution">
    <text evidence="10">The sequence shown here is derived from an EMBL/GenBank/DDBJ whole genome shotgun (WGS) entry which is preliminary data.</text>
</comment>
<dbReference type="Pfam" id="PF00319">
    <property type="entry name" value="SRF-TF"/>
    <property type="match status" value="1"/>
</dbReference>
<dbReference type="Proteomes" id="UP001558713">
    <property type="component" value="Unassembled WGS sequence"/>
</dbReference>
<dbReference type="FunFam" id="3.40.1810.10:FF:000025">
    <property type="entry name" value="AGAMOUS-like 76"/>
    <property type="match status" value="1"/>
</dbReference>
<dbReference type="PROSITE" id="PS50066">
    <property type="entry name" value="MADS_BOX_2"/>
    <property type="match status" value="1"/>
</dbReference>
<dbReference type="PANTHER" id="PTHR11945">
    <property type="entry name" value="MADS BOX PROTEIN"/>
    <property type="match status" value="1"/>
</dbReference>
<name>A0ABD1BWH5_CARAN</name>
<comment type="subunit">
    <text evidence="7">Interacts with MEE14/CBP1.</text>
</comment>
<dbReference type="EMBL" id="JBANAX010000123">
    <property type="protein sequence ID" value="KAL1221585.1"/>
    <property type="molecule type" value="Genomic_DNA"/>
</dbReference>
<dbReference type="InterPro" id="IPR033897">
    <property type="entry name" value="SRF-like_MADS-box"/>
</dbReference>
<comment type="subcellular location">
    <subcellularLocation>
        <location evidence="1">Nucleus</location>
    </subcellularLocation>
</comment>
<evidence type="ECO:0000259" key="9">
    <source>
        <dbReference type="PROSITE" id="PS50066"/>
    </source>
</evidence>
<keyword evidence="5" id="KW-0539">Nucleus</keyword>
<dbReference type="PANTHER" id="PTHR11945:SF662">
    <property type="entry name" value="AGAMOUS-LIKE MADS-BOX PROTEIN AGL103"/>
    <property type="match status" value="1"/>
</dbReference>
<dbReference type="InterPro" id="IPR036879">
    <property type="entry name" value="TF_MADSbox_sf"/>
</dbReference>
<evidence type="ECO:0000256" key="3">
    <source>
        <dbReference type="ARBA" id="ARBA00023125"/>
    </source>
</evidence>
<proteinExistence type="predicted"/>
<keyword evidence="2" id="KW-0805">Transcription regulation</keyword>
<protein>
    <submittedName>
        <fullName evidence="10">Agamous-like MADS-box protein</fullName>
    </submittedName>
</protein>
<dbReference type="InterPro" id="IPR002100">
    <property type="entry name" value="TF_MADSbox"/>
</dbReference>
<dbReference type="AlphaFoldDB" id="A0ABD1BWH5"/>
<dbReference type="Gene3D" id="3.40.1810.10">
    <property type="entry name" value="Transcription factor, MADS-box"/>
    <property type="match status" value="1"/>
</dbReference>
<gene>
    <name evidence="10" type="ORF">V5N11_026203</name>
</gene>
<reference evidence="10 11" key="1">
    <citation type="submission" date="2024-04" db="EMBL/GenBank/DDBJ databases">
        <title>Genome assembly C_amara_ONT_v2.</title>
        <authorList>
            <person name="Yant L."/>
            <person name="Moore C."/>
            <person name="Slenker M."/>
        </authorList>
    </citation>
    <scope>NUCLEOTIDE SEQUENCE [LARGE SCALE GENOMIC DNA]</scope>
    <source>
        <tissue evidence="10">Leaf</tissue>
    </source>
</reference>
<feature type="region of interest" description="Disordered" evidence="8">
    <location>
        <begin position="1"/>
        <end position="43"/>
    </location>
</feature>
<sequence length="399" mass="44755">MASSSSFTPSSSSPTNMKATQFSRIQQTPSKKPNSSVSSSKATSLIKRQETVFKKAQELSVLCGIEVCVICYGSDGKLKTWPEDREKVKDIARRYSELSDTKRRKRSVDLHEFLEKVNKEDAKMTNKDGSKKKKRKVIFESKVKYPVWDPRFDNYSVEKLTKLIQSLEGNLTRIQHRFSAVVEAQGQRKIQNTNLANQELMMNSPMNHPHQQYSNQVSMYLFNHGTGTLSQVQVPASALNQAQSLAPIPPALQIYPNMGNYSGSLGIQETGVNGFQNMNMFNYNNNINGVNAFLKQIGQNPKVESYPGLLGVQENGINGFGNTNMDCYSNLDNNKVGDYLRSLGEEESGTNGLQNMNMNMNMHMYNNSYNANGLSHQLVQYPTQTTAPGFQFGSVQKQY</sequence>
<evidence type="ECO:0000313" key="10">
    <source>
        <dbReference type="EMBL" id="KAL1221585.1"/>
    </source>
</evidence>
<keyword evidence="4" id="KW-0804">Transcription</keyword>
<dbReference type="SUPFAM" id="SSF55455">
    <property type="entry name" value="SRF-like"/>
    <property type="match status" value="1"/>
</dbReference>
<dbReference type="PRINTS" id="PR00404">
    <property type="entry name" value="MADSDOMAIN"/>
</dbReference>
<feature type="domain" description="MADS-box" evidence="9">
    <location>
        <begin position="38"/>
        <end position="85"/>
    </location>
</feature>
<evidence type="ECO:0000256" key="4">
    <source>
        <dbReference type="ARBA" id="ARBA00023163"/>
    </source>
</evidence>
<organism evidence="10 11">
    <name type="scientific">Cardamine amara subsp. amara</name>
    <dbReference type="NCBI Taxonomy" id="228776"/>
    <lineage>
        <taxon>Eukaryota</taxon>
        <taxon>Viridiplantae</taxon>
        <taxon>Streptophyta</taxon>
        <taxon>Embryophyta</taxon>
        <taxon>Tracheophyta</taxon>
        <taxon>Spermatophyta</taxon>
        <taxon>Magnoliopsida</taxon>
        <taxon>eudicotyledons</taxon>
        <taxon>Gunneridae</taxon>
        <taxon>Pentapetalae</taxon>
        <taxon>rosids</taxon>
        <taxon>malvids</taxon>
        <taxon>Brassicales</taxon>
        <taxon>Brassicaceae</taxon>
        <taxon>Cardamineae</taxon>
        <taxon>Cardamine</taxon>
    </lineage>
</organism>
<dbReference type="GO" id="GO:0003677">
    <property type="term" value="F:DNA binding"/>
    <property type="evidence" value="ECO:0007669"/>
    <property type="project" value="UniProtKB-KW"/>
</dbReference>
<dbReference type="CDD" id="cd00266">
    <property type="entry name" value="MADS_SRF_like"/>
    <property type="match status" value="1"/>
</dbReference>
<evidence type="ECO:0000256" key="6">
    <source>
        <dbReference type="ARBA" id="ARBA00059160"/>
    </source>
</evidence>
<comment type="function">
    <text evidence="6">Probable transcription factor that may function in the maintenance of the proper function of the central cell in pollen tube attraction.</text>
</comment>
<keyword evidence="3" id="KW-0238">DNA-binding</keyword>
<keyword evidence="11" id="KW-1185">Reference proteome</keyword>
<evidence type="ECO:0000256" key="1">
    <source>
        <dbReference type="ARBA" id="ARBA00004123"/>
    </source>
</evidence>
<evidence type="ECO:0000313" key="11">
    <source>
        <dbReference type="Proteomes" id="UP001558713"/>
    </source>
</evidence>
<evidence type="ECO:0000256" key="5">
    <source>
        <dbReference type="ARBA" id="ARBA00023242"/>
    </source>
</evidence>
<evidence type="ECO:0000256" key="2">
    <source>
        <dbReference type="ARBA" id="ARBA00023015"/>
    </source>
</evidence>
<feature type="compositionally biased region" description="Polar residues" evidence="8">
    <location>
        <begin position="16"/>
        <end position="29"/>
    </location>
</feature>